<accession>A0A4Q0S146</accession>
<keyword evidence="2" id="KW-1185">Reference proteome</keyword>
<reference evidence="1 2" key="1">
    <citation type="submission" date="2015-04" db="EMBL/GenBank/DDBJ databases">
        <title>Comparative genomics of rhizobia nodulating Arachis hypogaea in China.</title>
        <authorList>
            <person name="Li Y."/>
        </authorList>
    </citation>
    <scope>NUCLEOTIDE SEQUENCE [LARGE SCALE GENOMIC DNA]</scope>
    <source>
        <strain evidence="1 2">CCBAU 51757</strain>
    </source>
</reference>
<dbReference type="AlphaFoldDB" id="A0A4Q0S146"/>
<evidence type="ECO:0000313" key="2">
    <source>
        <dbReference type="Proteomes" id="UP000289546"/>
    </source>
</evidence>
<evidence type="ECO:0000313" key="1">
    <source>
        <dbReference type="EMBL" id="RXH26447.1"/>
    </source>
</evidence>
<sequence>MLDPLTVRFGRFFASIRDERGNLVFRAKRPSEQQQRNRNELMHKLFGGNIMFNRDQAYVVSDDGRKIPFASLSSGQQELLPLWLSIEFAQEEPRRSMVYIVLAHSKILGRWWTGASCGCRRATAGVLVR</sequence>
<dbReference type="Proteomes" id="UP000289546">
    <property type="component" value="Unassembled WGS sequence"/>
</dbReference>
<organism evidence="1 2">
    <name type="scientific">Bradyrhizobium nanningense</name>
    <dbReference type="NCBI Taxonomy" id="1325118"/>
    <lineage>
        <taxon>Bacteria</taxon>
        <taxon>Pseudomonadati</taxon>
        <taxon>Pseudomonadota</taxon>
        <taxon>Alphaproteobacteria</taxon>
        <taxon>Hyphomicrobiales</taxon>
        <taxon>Nitrobacteraceae</taxon>
        <taxon>Bradyrhizobium</taxon>
    </lineage>
</organism>
<dbReference type="EMBL" id="LBJQ01000082">
    <property type="protein sequence ID" value="RXH26447.1"/>
    <property type="molecule type" value="Genomic_DNA"/>
</dbReference>
<comment type="caution">
    <text evidence="1">The sequence shown here is derived from an EMBL/GenBank/DDBJ whole genome shotgun (WGS) entry which is preliminary data.</text>
</comment>
<proteinExistence type="predicted"/>
<name>A0A4Q0S146_9BRAD</name>
<gene>
    <name evidence="1" type="ORF">XH99_21260</name>
</gene>
<protein>
    <submittedName>
        <fullName evidence="1">Uncharacterized protein</fullName>
    </submittedName>
</protein>